<feature type="compositionally biased region" description="Polar residues" evidence="1">
    <location>
        <begin position="163"/>
        <end position="173"/>
    </location>
</feature>
<name>A0A3N4HS18_ASCIM</name>
<dbReference type="EMBL" id="ML119779">
    <property type="protein sequence ID" value="RPA74831.1"/>
    <property type="molecule type" value="Genomic_DNA"/>
</dbReference>
<dbReference type="AlphaFoldDB" id="A0A3N4HS18"/>
<protein>
    <submittedName>
        <fullName evidence="2">Uncharacterized protein</fullName>
    </submittedName>
</protein>
<dbReference type="Proteomes" id="UP000275078">
    <property type="component" value="Unassembled WGS sequence"/>
</dbReference>
<gene>
    <name evidence="2" type="ORF">BJ508DRAFT_29218</name>
</gene>
<accession>A0A3N4HS18</accession>
<evidence type="ECO:0000256" key="1">
    <source>
        <dbReference type="SAM" id="MobiDB-lite"/>
    </source>
</evidence>
<sequence>MQSLWQAFIAEPLYDITTATDQAEISSDGFIRYGNYNSIKGLLGGGHRIRATVQWEIKKSAPRSMFGFKLTPAIWKDVPFAEGTASFYCYECPYFNMSQMNAHFPLHHQYRNQGKCHDHAQTAAAAQKENHEVATYEGAATPTSRNSYATSLCPPAGPHNDSDQPVSKSVPQETGSELIMMGELVGSGQARDRGACVNGYSSTSHCSESSNQLQLQPQAVLSHTPSASSVNSRPYPVPDSESIILTFESSDDDGYSEADYNI</sequence>
<keyword evidence="3" id="KW-1185">Reference proteome</keyword>
<proteinExistence type="predicted"/>
<feature type="region of interest" description="Disordered" evidence="1">
    <location>
        <begin position="147"/>
        <end position="173"/>
    </location>
</feature>
<evidence type="ECO:0000313" key="3">
    <source>
        <dbReference type="Proteomes" id="UP000275078"/>
    </source>
</evidence>
<organism evidence="2 3">
    <name type="scientific">Ascobolus immersus RN42</name>
    <dbReference type="NCBI Taxonomy" id="1160509"/>
    <lineage>
        <taxon>Eukaryota</taxon>
        <taxon>Fungi</taxon>
        <taxon>Dikarya</taxon>
        <taxon>Ascomycota</taxon>
        <taxon>Pezizomycotina</taxon>
        <taxon>Pezizomycetes</taxon>
        <taxon>Pezizales</taxon>
        <taxon>Ascobolaceae</taxon>
        <taxon>Ascobolus</taxon>
    </lineage>
</organism>
<reference evidence="2 3" key="1">
    <citation type="journal article" date="2018" name="Nat. Ecol. Evol.">
        <title>Pezizomycetes genomes reveal the molecular basis of ectomycorrhizal truffle lifestyle.</title>
        <authorList>
            <person name="Murat C."/>
            <person name="Payen T."/>
            <person name="Noel B."/>
            <person name="Kuo A."/>
            <person name="Morin E."/>
            <person name="Chen J."/>
            <person name="Kohler A."/>
            <person name="Krizsan K."/>
            <person name="Balestrini R."/>
            <person name="Da Silva C."/>
            <person name="Montanini B."/>
            <person name="Hainaut M."/>
            <person name="Levati E."/>
            <person name="Barry K.W."/>
            <person name="Belfiori B."/>
            <person name="Cichocki N."/>
            <person name="Clum A."/>
            <person name="Dockter R.B."/>
            <person name="Fauchery L."/>
            <person name="Guy J."/>
            <person name="Iotti M."/>
            <person name="Le Tacon F."/>
            <person name="Lindquist E.A."/>
            <person name="Lipzen A."/>
            <person name="Malagnac F."/>
            <person name="Mello A."/>
            <person name="Molinier V."/>
            <person name="Miyauchi S."/>
            <person name="Poulain J."/>
            <person name="Riccioni C."/>
            <person name="Rubini A."/>
            <person name="Sitrit Y."/>
            <person name="Splivallo R."/>
            <person name="Traeger S."/>
            <person name="Wang M."/>
            <person name="Zifcakova L."/>
            <person name="Wipf D."/>
            <person name="Zambonelli A."/>
            <person name="Paolocci F."/>
            <person name="Nowrousian M."/>
            <person name="Ottonello S."/>
            <person name="Baldrian P."/>
            <person name="Spatafora J.W."/>
            <person name="Henrissat B."/>
            <person name="Nagy L.G."/>
            <person name="Aury J.M."/>
            <person name="Wincker P."/>
            <person name="Grigoriev I.V."/>
            <person name="Bonfante P."/>
            <person name="Martin F.M."/>
        </authorList>
    </citation>
    <scope>NUCLEOTIDE SEQUENCE [LARGE SCALE GENOMIC DNA]</scope>
    <source>
        <strain evidence="2 3">RN42</strain>
    </source>
</reference>
<evidence type="ECO:0000313" key="2">
    <source>
        <dbReference type="EMBL" id="RPA74831.1"/>
    </source>
</evidence>